<protein>
    <recommendedName>
        <fullName evidence="6">ABC transporter domain-containing protein</fullName>
    </recommendedName>
</protein>
<dbReference type="EMBL" id="BAAAFD010000003">
    <property type="protein sequence ID" value="GAA0855470.1"/>
    <property type="molecule type" value="Genomic_DNA"/>
</dbReference>
<evidence type="ECO:0000256" key="2">
    <source>
        <dbReference type="ARBA" id="ARBA00022448"/>
    </source>
</evidence>
<dbReference type="InterPro" id="IPR027417">
    <property type="entry name" value="P-loop_NTPase"/>
</dbReference>
<dbReference type="CDD" id="cd03230">
    <property type="entry name" value="ABC_DR_subfamily_A"/>
    <property type="match status" value="1"/>
</dbReference>
<dbReference type="PANTHER" id="PTHR42711:SF5">
    <property type="entry name" value="ABC TRANSPORTER ATP-BINDING PROTEIN NATA"/>
    <property type="match status" value="1"/>
</dbReference>
<evidence type="ECO:0000256" key="4">
    <source>
        <dbReference type="ARBA" id="ARBA00022741"/>
    </source>
</evidence>
<gene>
    <name evidence="7" type="ORF">GCM10009114_14420</name>
</gene>
<dbReference type="InterPro" id="IPR003439">
    <property type="entry name" value="ABC_transporter-like_ATP-bd"/>
</dbReference>
<keyword evidence="8" id="KW-1185">Reference proteome</keyword>
<dbReference type="RefSeq" id="WP_343858152.1">
    <property type="nucleotide sequence ID" value="NZ_BAAAFD010000003.1"/>
</dbReference>
<dbReference type="InterPro" id="IPR003593">
    <property type="entry name" value="AAA+_ATPase"/>
</dbReference>
<dbReference type="Proteomes" id="UP001500359">
    <property type="component" value="Unassembled WGS sequence"/>
</dbReference>
<keyword evidence="5" id="KW-0067">ATP-binding</keyword>
<evidence type="ECO:0000259" key="6">
    <source>
        <dbReference type="PROSITE" id="PS50893"/>
    </source>
</evidence>
<evidence type="ECO:0000256" key="5">
    <source>
        <dbReference type="ARBA" id="ARBA00022840"/>
    </source>
</evidence>
<dbReference type="PANTHER" id="PTHR42711">
    <property type="entry name" value="ABC TRANSPORTER ATP-BINDING PROTEIN"/>
    <property type="match status" value="1"/>
</dbReference>
<dbReference type="Gene3D" id="3.40.50.300">
    <property type="entry name" value="P-loop containing nucleotide triphosphate hydrolases"/>
    <property type="match status" value="1"/>
</dbReference>
<dbReference type="Pfam" id="PF00005">
    <property type="entry name" value="ABC_tran"/>
    <property type="match status" value="1"/>
</dbReference>
<keyword evidence="2" id="KW-0813">Transport</keyword>
<dbReference type="PROSITE" id="PS50893">
    <property type="entry name" value="ABC_TRANSPORTER_2"/>
    <property type="match status" value="1"/>
</dbReference>
<organism evidence="7 8">
    <name type="scientific">Aliiglaciecola litoralis</name>
    <dbReference type="NCBI Taxonomy" id="582857"/>
    <lineage>
        <taxon>Bacteria</taxon>
        <taxon>Pseudomonadati</taxon>
        <taxon>Pseudomonadota</taxon>
        <taxon>Gammaproteobacteria</taxon>
        <taxon>Alteromonadales</taxon>
        <taxon>Alteromonadaceae</taxon>
        <taxon>Aliiglaciecola</taxon>
    </lineage>
</organism>
<feature type="domain" description="ABC transporter" evidence="6">
    <location>
        <begin position="2"/>
        <end position="233"/>
    </location>
</feature>
<sequence>MLSIEKVRKSYGDKTVLDDISFNVAAGETVALLGANGSGKTTTINSICQLIEFEQGDILFNNTSIRTDRRYLKKVGAVLGGSRNINWRLTACQNAEYFAALRGHSGKQLKQHISALEARLGLKQYHTLEVLKLSTGNKQKAALLSALAYSPNLLLLDEPTLGLDIDTVEELKNIIHQQSTLNGQAFLVTSHDMSFIDKICQKVVVLEQGKVIFNGDIASLKKALYSFKLEVKVPTQLIDNIQQKVEQLCMGRFQQHTRATNLYIEFESPQQVLGLLAWLNEQDIAPEHLTIMPLTMHDAFQTLMQRSKKA</sequence>
<proteinExistence type="inferred from homology"/>
<dbReference type="SMART" id="SM00382">
    <property type="entry name" value="AAA"/>
    <property type="match status" value="1"/>
</dbReference>
<evidence type="ECO:0000313" key="8">
    <source>
        <dbReference type="Proteomes" id="UP001500359"/>
    </source>
</evidence>
<dbReference type="InterPro" id="IPR050763">
    <property type="entry name" value="ABC_transporter_ATP-binding"/>
</dbReference>
<reference evidence="8" key="1">
    <citation type="journal article" date="2019" name="Int. J. Syst. Evol. Microbiol.">
        <title>The Global Catalogue of Microorganisms (GCM) 10K type strain sequencing project: providing services to taxonomists for standard genome sequencing and annotation.</title>
        <authorList>
            <consortium name="The Broad Institute Genomics Platform"/>
            <consortium name="The Broad Institute Genome Sequencing Center for Infectious Disease"/>
            <person name="Wu L."/>
            <person name="Ma J."/>
        </authorList>
    </citation>
    <scope>NUCLEOTIDE SEQUENCE [LARGE SCALE GENOMIC DNA]</scope>
    <source>
        <strain evidence="8">JCM 15896</strain>
    </source>
</reference>
<evidence type="ECO:0000256" key="1">
    <source>
        <dbReference type="ARBA" id="ARBA00005417"/>
    </source>
</evidence>
<comment type="similarity">
    <text evidence="1">Belongs to the ABC transporter superfamily.</text>
</comment>
<evidence type="ECO:0000256" key="3">
    <source>
        <dbReference type="ARBA" id="ARBA00022458"/>
    </source>
</evidence>
<evidence type="ECO:0000313" key="7">
    <source>
        <dbReference type="EMBL" id="GAA0855470.1"/>
    </source>
</evidence>
<dbReference type="SUPFAM" id="SSF52540">
    <property type="entry name" value="P-loop containing nucleoside triphosphate hydrolases"/>
    <property type="match status" value="1"/>
</dbReference>
<name>A0ABP3WR23_9ALTE</name>
<comment type="caution">
    <text evidence="7">The sequence shown here is derived from an EMBL/GenBank/DDBJ whole genome shotgun (WGS) entry which is preliminary data.</text>
</comment>
<accession>A0ABP3WR23</accession>
<keyword evidence="4" id="KW-0547">Nucleotide-binding</keyword>
<keyword evidence="3" id="KW-0536">Nodulation</keyword>